<reference evidence="1 2" key="1">
    <citation type="submission" date="2021-06" db="EMBL/GenBank/DDBJ databases">
        <title>Caerostris extrusa draft genome.</title>
        <authorList>
            <person name="Kono N."/>
            <person name="Arakawa K."/>
        </authorList>
    </citation>
    <scope>NUCLEOTIDE SEQUENCE [LARGE SCALE GENOMIC DNA]</scope>
</reference>
<evidence type="ECO:0000313" key="1">
    <source>
        <dbReference type="EMBL" id="GIY97480.1"/>
    </source>
</evidence>
<name>A0AAV4XQR6_CAEEX</name>
<dbReference type="AlphaFoldDB" id="A0AAV4XQR6"/>
<comment type="caution">
    <text evidence="1">The sequence shown here is derived from an EMBL/GenBank/DDBJ whole genome shotgun (WGS) entry which is preliminary data.</text>
</comment>
<dbReference type="EMBL" id="BPLR01018163">
    <property type="protein sequence ID" value="GIY97480.1"/>
    <property type="molecule type" value="Genomic_DNA"/>
</dbReference>
<sequence>MASLLQKHPMSIYAESSVFSRKTFVYGTWAHLVTEKHLLQIQDRVAINDGFDCSEETGKAQMETTLSCTIPPIYGWGMRTYPKVLHMLMLVFLGTRSNDMNHDESGVSVNNLEEES</sequence>
<accession>A0AAV4XQR6</accession>
<organism evidence="1 2">
    <name type="scientific">Caerostris extrusa</name>
    <name type="common">Bark spider</name>
    <name type="synonym">Caerostris bankana</name>
    <dbReference type="NCBI Taxonomy" id="172846"/>
    <lineage>
        <taxon>Eukaryota</taxon>
        <taxon>Metazoa</taxon>
        <taxon>Ecdysozoa</taxon>
        <taxon>Arthropoda</taxon>
        <taxon>Chelicerata</taxon>
        <taxon>Arachnida</taxon>
        <taxon>Araneae</taxon>
        <taxon>Araneomorphae</taxon>
        <taxon>Entelegynae</taxon>
        <taxon>Araneoidea</taxon>
        <taxon>Araneidae</taxon>
        <taxon>Caerostris</taxon>
    </lineage>
</organism>
<evidence type="ECO:0000313" key="2">
    <source>
        <dbReference type="Proteomes" id="UP001054945"/>
    </source>
</evidence>
<proteinExistence type="predicted"/>
<dbReference type="Proteomes" id="UP001054945">
    <property type="component" value="Unassembled WGS sequence"/>
</dbReference>
<gene>
    <name evidence="1" type="ORF">CEXT_778911</name>
</gene>
<keyword evidence="2" id="KW-1185">Reference proteome</keyword>
<protein>
    <submittedName>
        <fullName evidence="1">Uncharacterized protein</fullName>
    </submittedName>
</protein>